<sequence>MFAINHFRLTALARRTPCIRSYSKKSPVIRPTPSQNQSSEQDDGDFRPPWVYSASHILTYTLIPTAIVYCVFLADWGEREHVFSPVRRWTMKYKESFLSLSPDEASLIEESQPPTTTELPVTRGIQAEGRPS</sequence>
<gene>
    <name evidence="2" type="ORF">BJ212DRAFT_1408731</name>
</gene>
<accession>A0A9P7AT84</accession>
<organism evidence="2 3">
    <name type="scientific">Suillus subaureus</name>
    <dbReference type="NCBI Taxonomy" id="48587"/>
    <lineage>
        <taxon>Eukaryota</taxon>
        <taxon>Fungi</taxon>
        <taxon>Dikarya</taxon>
        <taxon>Basidiomycota</taxon>
        <taxon>Agaricomycotina</taxon>
        <taxon>Agaricomycetes</taxon>
        <taxon>Agaricomycetidae</taxon>
        <taxon>Boletales</taxon>
        <taxon>Suillineae</taxon>
        <taxon>Suillaceae</taxon>
        <taxon>Suillus</taxon>
    </lineage>
</organism>
<dbReference type="RefSeq" id="XP_041185345.1">
    <property type="nucleotide sequence ID" value="XM_041337452.1"/>
</dbReference>
<name>A0A9P7AT84_9AGAM</name>
<protein>
    <submittedName>
        <fullName evidence="2">Uncharacterized protein</fullName>
    </submittedName>
</protein>
<reference evidence="2" key="1">
    <citation type="journal article" date="2020" name="New Phytol.">
        <title>Comparative genomics reveals dynamic genome evolution in host specialist ectomycorrhizal fungi.</title>
        <authorList>
            <person name="Lofgren L.A."/>
            <person name="Nguyen N.H."/>
            <person name="Vilgalys R."/>
            <person name="Ruytinx J."/>
            <person name="Liao H.L."/>
            <person name="Branco S."/>
            <person name="Kuo A."/>
            <person name="LaButti K."/>
            <person name="Lipzen A."/>
            <person name="Andreopoulos W."/>
            <person name="Pangilinan J."/>
            <person name="Riley R."/>
            <person name="Hundley H."/>
            <person name="Na H."/>
            <person name="Barry K."/>
            <person name="Grigoriev I.V."/>
            <person name="Stajich J.E."/>
            <person name="Kennedy P.G."/>
        </authorList>
    </citation>
    <scope>NUCLEOTIDE SEQUENCE</scope>
    <source>
        <strain evidence="2">MN1</strain>
    </source>
</reference>
<evidence type="ECO:0000256" key="1">
    <source>
        <dbReference type="SAM" id="MobiDB-lite"/>
    </source>
</evidence>
<keyword evidence="3" id="KW-1185">Reference proteome</keyword>
<evidence type="ECO:0000313" key="3">
    <source>
        <dbReference type="Proteomes" id="UP000807769"/>
    </source>
</evidence>
<proteinExistence type="predicted"/>
<dbReference type="OrthoDB" id="192748at2759"/>
<dbReference type="GeneID" id="64631468"/>
<comment type="caution">
    <text evidence="2">The sequence shown here is derived from an EMBL/GenBank/DDBJ whole genome shotgun (WGS) entry which is preliminary data.</text>
</comment>
<evidence type="ECO:0000313" key="2">
    <source>
        <dbReference type="EMBL" id="KAG1796217.1"/>
    </source>
</evidence>
<dbReference type="EMBL" id="JABBWG010000268">
    <property type="protein sequence ID" value="KAG1796217.1"/>
    <property type="molecule type" value="Genomic_DNA"/>
</dbReference>
<feature type="region of interest" description="Disordered" evidence="1">
    <location>
        <begin position="24"/>
        <end position="45"/>
    </location>
</feature>
<feature type="region of interest" description="Disordered" evidence="1">
    <location>
        <begin position="104"/>
        <end position="132"/>
    </location>
</feature>
<dbReference type="Proteomes" id="UP000807769">
    <property type="component" value="Unassembled WGS sequence"/>
</dbReference>
<dbReference type="AlphaFoldDB" id="A0A9P7AT84"/>